<dbReference type="KEGG" id="ehx:EMIHUDRAFT_199825"/>
<evidence type="ECO:0000313" key="3">
    <source>
        <dbReference type="Proteomes" id="UP000013827"/>
    </source>
</evidence>
<feature type="region of interest" description="Disordered" evidence="1">
    <location>
        <begin position="1"/>
        <end position="38"/>
    </location>
</feature>
<evidence type="ECO:0000256" key="1">
    <source>
        <dbReference type="SAM" id="MobiDB-lite"/>
    </source>
</evidence>
<dbReference type="AlphaFoldDB" id="A0A0D3JIX5"/>
<proteinExistence type="predicted"/>
<organism evidence="2 3">
    <name type="scientific">Emiliania huxleyi (strain CCMP1516)</name>
    <dbReference type="NCBI Taxonomy" id="280463"/>
    <lineage>
        <taxon>Eukaryota</taxon>
        <taxon>Haptista</taxon>
        <taxon>Haptophyta</taxon>
        <taxon>Prymnesiophyceae</taxon>
        <taxon>Isochrysidales</taxon>
        <taxon>Noelaerhabdaceae</taxon>
        <taxon>Emiliania</taxon>
    </lineage>
</organism>
<reference evidence="2" key="2">
    <citation type="submission" date="2024-10" db="UniProtKB">
        <authorList>
            <consortium name="EnsemblProtists"/>
        </authorList>
    </citation>
    <scope>IDENTIFICATION</scope>
</reference>
<accession>A0A0D3JIX5</accession>
<name>A0A0D3JIX5_EMIH1</name>
<dbReference type="Proteomes" id="UP000013827">
    <property type="component" value="Unassembled WGS sequence"/>
</dbReference>
<dbReference type="GeneID" id="17286710"/>
<dbReference type="GeneID" id="17269005"/>
<keyword evidence="3" id="KW-1185">Reference proteome</keyword>
<dbReference type="HOGENOM" id="CLU_2077493_0_0_1"/>
<sequence length="118" mass="12749">MQQDSTGLPRATVGPKAKRRPASASNKNSTLYLYGSHQKKSQAESLQQGLLLAAHRTTVVRLTPTTMGVVLSKVFENLSSCREAAAPAAEADVPMEQALSDAELSSDHEHEEQPLLHE</sequence>
<dbReference type="RefSeq" id="XP_005775889.1">
    <property type="nucleotide sequence ID" value="XM_005775832.1"/>
</dbReference>
<dbReference type="KEGG" id="ehx:EMIHUDRAFT_239647"/>
<dbReference type="EnsemblProtists" id="EOD41440">
    <property type="protein sequence ID" value="EOD41440"/>
    <property type="gene ID" value="EMIHUDRAFT_199825"/>
</dbReference>
<dbReference type="RefSeq" id="XP_005793869.1">
    <property type="nucleotide sequence ID" value="XM_005793812.1"/>
</dbReference>
<protein>
    <submittedName>
        <fullName evidence="2">Uncharacterized protein</fullName>
    </submittedName>
</protein>
<feature type="region of interest" description="Disordered" evidence="1">
    <location>
        <begin position="86"/>
        <end position="118"/>
    </location>
</feature>
<dbReference type="PaxDb" id="2903-EOD23460"/>
<dbReference type="EnsemblProtists" id="EOD23460">
    <property type="protein sequence ID" value="EOD23460"/>
    <property type="gene ID" value="EMIHUDRAFT_239647"/>
</dbReference>
<feature type="compositionally biased region" description="Basic and acidic residues" evidence="1">
    <location>
        <begin position="105"/>
        <end position="118"/>
    </location>
</feature>
<evidence type="ECO:0000313" key="2">
    <source>
        <dbReference type="EnsemblProtists" id="EOD23460"/>
    </source>
</evidence>
<reference evidence="3" key="1">
    <citation type="journal article" date="2013" name="Nature">
        <title>Pan genome of the phytoplankton Emiliania underpins its global distribution.</title>
        <authorList>
            <person name="Read B.A."/>
            <person name="Kegel J."/>
            <person name="Klute M.J."/>
            <person name="Kuo A."/>
            <person name="Lefebvre S.C."/>
            <person name="Maumus F."/>
            <person name="Mayer C."/>
            <person name="Miller J."/>
            <person name="Monier A."/>
            <person name="Salamov A."/>
            <person name="Young J."/>
            <person name="Aguilar M."/>
            <person name="Claverie J.M."/>
            <person name="Frickenhaus S."/>
            <person name="Gonzalez K."/>
            <person name="Herman E.K."/>
            <person name="Lin Y.C."/>
            <person name="Napier J."/>
            <person name="Ogata H."/>
            <person name="Sarno A.F."/>
            <person name="Shmutz J."/>
            <person name="Schroeder D."/>
            <person name="de Vargas C."/>
            <person name="Verret F."/>
            <person name="von Dassow P."/>
            <person name="Valentin K."/>
            <person name="Van de Peer Y."/>
            <person name="Wheeler G."/>
            <person name="Dacks J.B."/>
            <person name="Delwiche C.F."/>
            <person name="Dyhrman S.T."/>
            <person name="Glockner G."/>
            <person name="John U."/>
            <person name="Richards T."/>
            <person name="Worden A.Z."/>
            <person name="Zhang X."/>
            <person name="Grigoriev I.V."/>
            <person name="Allen A.E."/>
            <person name="Bidle K."/>
            <person name="Borodovsky M."/>
            <person name="Bowler C."/>
            <person name="Brownlee C."/>
            <person name="Cock J.M."/>
            <person name="Elias M."/>
            <person name="Gladyshev V.N."/>
            <person name="Groth M."/>
            <person name="Guda C."/>
            <person name="Hadaegh A."/>
            <person name="Iglesias-Rodriguez M.D."/>
            <person name="Jenkins J."/>
            <person name="Jones B.M."/>
            <person name="Lawson T."/>
            <person name="Leese F."/>
            <person name="Lindquist E."/>
            <person name="Lobanov A."/>
            <person name="Lomsadze A."/>
            <person name="Malik S.B."/>
            <person name="Marsh M.E."/>
            <person name="Mackinder L."/>
            <person name="Mock T."/>
            <person name="Mueller-Roeber B."/>
            <person name="Pagarete A."/>
            <person name="Parker M."/>
            <person name="Probert I."/>
            <person name="Quesneville H."/>
            <person name="Raines C."/>
            <person name="Rensing S.A."/>
            <person name="Riano-Pachon D.M."/>
            <person name="Richier S."/>
            <person name="Rokitta S."/>
            <person name="Shiraiwa Y."/>
            <person name="Soanes D.M."/>
            <person name="van der Giezen M."/>
            <person name="Wahlund T.M."/>
            <person name="Williams B."/>
            <person name="Wilson W."/>
            <person name="Wolfe G."/>
            <person name="Wurch L.L."/>
        </authorList>
    </citation>
    <scope>NUCLEOTIDE SEQUENCE</scope>
</reference>